<proteinExistence type="predicted"/>
<protein>
    <submittedName>
        <fullName evidence="2">Unplaced genomic scaffold GYMLUscaffold_46, whole genome shotgun sequence</fullName>
    </submittedName>
</protein>
<name>A0A0D0CNN5_9AGAR</name>
<accession>A0A0D0CNN5</accession>
<feature type="compositionally biased region" description="Low complexity" evidence="1">
    <location>
        <begin position="487"/>
        <end position="497"/>
    </location>
</feature>
<dbReference type="AlphaFoldDB" id="A0A0D0CNN5"/>
<dbReference type="Proteomes" id="UP000053593">
    <property type="component" value="Unassembled WGS sequence"/>
</dbReference>
<sequence length="656" mass="72561">MACPQCGFLGTRKLLNTSHERLPSAIEALLQNNESPPDAESSLGIQNLLQEAEHASADLESQIQLMQASITRLSTQRELIMTNIQAYRTVLHPIRRLPREVILEIFEWCVGVNSIEPDSVVTDDPDLKLPGLRVVSSLSSGKAPWVLGQISRSWRAIALSSPKLWSSVSIFLRTHHQTAALQRRVELAQVSLLALYLTRSQDYPLSLYVNSLHASHPLLSMLYAQSHRWRNAVLYLPIEALRDLSFSVKGALPLLRNLLFSITRDPAAASSAQHNWETVMTPGVVIDAFRFAPALKCLATSQIPSFPTTFSIPWDQLIRFECNLKSEAHQQSENSMNIDIMRRASNIRMAMFRCCHSPSLRFLSNQQPLRHLHLHTLNLFSVLDSNPSVPHVAQFLDYITLPALRQLSIRTQRRETDTSEDVILRFIERSDSKFLRVVSLNDMPMSVEATQRLLRIIPTVEHLGLSGVTDEIVKTLYWMDEAEDAADACSSSSAEQSSGGGNDSDGVDGHGGDGDDSDANSTQIPEAPGGTVLPRLKRLAFFGSESWSVNQRLLLGMIESRRRSSFDSAASASGPKVQKLLSPTQSLIDVGEVGVAGGGARGEGADREADSACVGNRAVVVVLERMELSRKFSFSDPDAIYRLDRLLQAGLVLDQR</sequence>
<dbReference type="OrthoDB" id="3365698at2759"/>
<organism evidence="2 3">
    <name type="scientific">Collybiopsis luxurians FD-317 M1</name>
    <dbReference type="NCBI Taxonomy" id="944289"/>
    <lineage>
        <taxon>Eukaryota</taxon>
        <taxon>Fungi</taxon>
        <taxon>Dikarya</taxon>
        <taxon>Basidiomycota</taxon>
        <taxon>Agaricomycotina</taxon>
        <taxon>Agaricomycetes</taxon>
        <taxon>Agaricomycetidae</taxon>
        <taxon>Agaricales</taxon>
        <taxon>Marasmiineae</taxon>
        <taxon>Omphalotaceae</taxon>
        <taxon>Collybiopsis</taxon>
        <taxon>Collybiopsis luxurians</taxon>
    </lineage>
</organism>
<keyword evidence="3" id="KW-1185">Reference proteome</keyword>
<dbReference type="HOGENOM" id="CLU_417992_0_0_1"/>
<gene>
    <name evidence="2" type="ORF">GYMLUDRAFT_46783</name>
</gene>
<evidence type="ECO:0000256" key="1">
    <source>
        <dbReference type="SAM" id="MobiDB-lite"/>
    </source>
</evidence>
<evidence type="ECO:0000313" key="3">
    <source>
        <dbReference type="Proteomes" id="UP000053593"/>
    </source>
</evidence>
<reference evidence="2 3" key="1">
    <citation type="submission" date="2014-04" db="EMBL/GenBank/DDBJ databases">
        <title>Evolutionary Origins and Diversification of the Mycorrhizal Mutualists.</title>
        <authorList>
            <consortium name="DOE Joint Genome Institute"/>
            <consortium name="Mycorrhizal Genomics Consortium"/>
            <person name="Kohler A."/>
            <person name="Kuo A."/>
            <person name="Nagy L.G."/>
            <person name="Floudas D."/>
            <person name="Copeland A."/>
            <person name="Barry K.W."/>
            <person name="Cichocki N."/>
            <person name="Veneault-Fourrey C."/>
            <person name="LaButti K."/>
            <person name="Lindquist E.A."/>
            <person name="Lipzen A."/>
            <person name="Lundell T."/>
            <person name="Morin E."/>
            <person name="Murat C."/>
            <person name="Riley R."/>
            <person name="Ohm R."/>
            <person name="Sun H."/>
            <person name="Tunlid A."/>
            <person name="Henrissat B."/>
            <person name="Grigoriev I.V."/>
            <person name="Hibbett D.S."/>
            <person name="Martin F."/>
        </authorList>
    </citation>
    <scope>NUCLEOTIDE SEQUENCE [LARGE SCALE GENOMIC DNA]</scope>
    <source>
        <strain evidence="2 3">FD-317 M1</strain>
    </source>
</reference>
<dbReference type="EMBL" id="KN834794">
    <property type="protein sequence ID" value="KIK56893.1"/>
    <property type="molecule type" value="Genomic_DNA"/>
</dbReference>
<feature type="region of interest" description="Disordered" evidence="1">
    <location>
        <begin position="487"/>
        <end position="530"/>
    </location>
</feature>
<evidence type="ECO:0000313" key="2">
    <source>
        <dbReference type="EMBL" id="KIK56893.1"/>
    </source>
</evidence>